<dbReference type="Gene3D" id="3.40.50.1700">
    <property type="entry name" value="Glycoside hydrolase family 3 C-terminal domain"/>
    <property type="match status" value="1"/>
</dbReference>
<reference evidence="8" key="2">
    <citation type="submission" date="2021-04" db="EMBL/GenBank/DDBJ databases">
        <authorList>
            <person name="Gilroy R."/>
        </authorList>
    </citation>
    <scope>NUCLEOTIDE SEQUENCE</scope>
    <source>
        <strain evidence="8">ChiGjej1B1-1692</strain>
    </source>
</reference>
<evidence type="ECO:0000256" key="6">
    <source>
        <dbReference type="SAM" id="SignalP"/>
    </source>
</evidence>
<feature type="region of interest" description="Disordered" evidence="4">
    <location>
        <begin position="1600"/>
        <end position="1655"/>
    </location>
</feature>
<evidence type="ECO:0000256" key="3">
    <source>
        <dbReference type="ARBA" id="ARBA00022801"/>
    </source>
</evidence>
<dbReference type="GO" id="GO:0005975">
    <property type="term" value="P:carbohydrate metabolic process"/>
    <property type="evidence" value="ECO:0007669"/>
    <property type="project" value="InterPro"/>
</dbReference>
<dbReference type="InterPro" id="IPR013783">
    <property type="entry name" value="Ig-like_fold"/>
</dbReference>
<dbReference type="Pfam" id="PF07554">
    <property type="entry name" value="FIVAR"/>
    <property type="match status" value="2"/>
</dbReference>
<feature type="compositionally biased region" description="Low complexity" evidence="4">
    <location>
        <begin position="1630"/>
        <end position="1655"/>
    </location>
</feature>
<evidence type="ECO:0000259" key="7">
    <source>
        <dbReference type="PROSITE" id="PS51175"/>
    </source>
</evidence>
<sequence length="1690" mass="184552">MKKKRILSLGLGLTMLVTTLSVPAVPAKAELQAGLADVSREAAAEGIVMLKNDDQVLPLGGGTSVEKVSVFGRVQVDYFPCGYGSGGDVKVPYTVNLLEGLRDNPAIQVNEELAAVYEKWCSEHVPSTGGWGNWPLSHPEMPLDDEVVADAAEYSDTAVVVIGRSSGEDRESRLEEGSWYLTDLEKDMLAKANDNFENVVVLLNVGTLIDMSWVNDYDNLDSILYVWQGGMESGNAIADVLSGSVAPSGKLPQTIANSYEEYPSAANFGNREYNNYVEDIYVGYRYFETFAKDSVMYPFGYGLGYTDFAIETNDVSESEGSISVDVTVTNTGDTYSGKEVVQVYYGAPQGELGKAEKSLAAYAKTNELAPGEQQDITLTFKADQMASYDDTGKTGHKSAFVMEAGDYPIYVGNSVRDAQEVGVYTEPELRVTEQCTEANAVEQGFDRMVNNNGVIEYEPVPTATVDLHDRIEAALPAAIENDVEETITLNDVYDGTYTLDQFVAQLDFDDLEALTRGDYTMGSSLGPAGNAAVFGGITESLREKGVVPVTTTDGPSGIRLTASASLVPIGTCLSSTWNDDLVTELYQLLGQEMVLNGSDVILAPGMNLQRDPLCGRNFEYFSEDPLLTGRMGANYVKGVQSQGVSACPKHFALNNQETNRNYNDSRCSERAQRELYLKGFEICIKEAKPLNLMTSYNKVNGEWAYYNYELMTTILRDEWGYDGVLMTDWWIREDTCDYMDNTWNNAYRVRANTDLLMPGEGPYGSGSADQSLRESYENWVSSGSPEGTVDSGITLGELQRTAKRVLTFVMKSENFRTTNGLPTYADEYAGTTSDWFTVDTEKAPEKPVLSAVSIDGENLNVFSPLKKEYKIFVRDLSQMPTVSAESDEGEVEITQATTETGCAVIRVTNDNGTTTYRIYFTNEADLDPIGENPVYAKVTSISVNGEEIYNFYPTLKSYTVKVESAADAEITAETPENVSASVTIYDGYAVVRAESDDQATEYRVYLDEIPAEELRPHSDDFAGMELKDFWTLNDPDETHYEKGDGYVQITSQVGQFYQTSADNYVKNYLSQPAYGDWEAVATLNFEVEGGQAYQQFGLLVMDDPDNYVGVKYECNDWNSGNWEGIVNVQETNGTASSDTPNTELLRSYTNDGQAHDFFYKIRKEGDTYRLSFSVNGTDFVDMGTKTMSLNDPKLVIYAANGMGSLRNGTSTADVTETPVIVKDLQVTDLNSVEQPEVQVTTIKASQPGDVTKMKATSNIYKYGSQFTTEASQDPEDPEGEDGMIVGTVKTGNYLLFKVDVEKSGRYLLAPRTAALDESGNIQYSYQLECDGDILASFVHGHTGGWWNWVTQEAKEIYLTEGQHTLRLYFNCSDININYFQFTYDPEEEPAETLNTGVLEYALELAASADTEGVVPAVADRFNAAVANGQAILDRVYAGDSTVTQAMVDQSWNDILTMMQYLSFKQGDKSDLEAVIRMAEGLDLSKYIESTVDGFEEALTTAKDVYTDENAMQDEVDQAWRTLLKEMSEMRLIPNKDALAALIQSASGLNEAAYEPASFSLMKTALAAAEDVYADENATEEDVQTAASDLQSALAALVEAAPAEDDSASAGNDDTTAVGSDDGRNIDGTLTAGAASSNNTSGSSSTTAKTAGTTSVKTGDTVNTAATVAVMIGALAVIGLAATAIVSRKRR</sequence>
<dbReference type="InterPro" id="IPR017853">
    <property type="entry name" value="GH"/>
</dbReference>
<proteinExistence type="inferred from homology"/>
<gene>
    <name evidence="8" type="ORF">H9757_03770</name>
</gene>
<dbReference type="PROSITE" id="PS51175">
    <property type="entry name" value="CBM6"/>
    <property type="match status" value="1"/>
</dbReference>
<reference evidence="8" key="1">
    <citation type="journal article" date="2021" name="PeerJ">
        <title>Extensive microbial diversity within the chicken gut microbiome revealed by metagenomics and culture.</title>
        <authorList>
            <person name="Gilroy R."/>
            <person name="Ravi A."/>
            <person name="Getino M."/>
            <person name="Pursley I."/>
            <person name="Horton D.L."/>
            <person name="Alikhan N.F."/>
            <person name="Baker D."/>
            <person name="Gharbi K."/>
            <person name="Hall N."/>
            <person name="Watson M."/>
            <person name="Adriaenssens E.M."/>
            <person name="Foster-Nyarko E."/>
            <person name="Jarju S."/>
            <person name="Secka A."/>
            <person name="Antonio M."/>
            <person name="Oren A."/>
            <person name="Chaudhuri R.R."/>
            <person name="La Ragione R."/>
            <person name="Hildebrand F."/>
            <person name="Pallen M.J."/>
        </authorList>
    </citation>
    <scope>NUCLEOTIDE SEQUENCE</scope>
    <source>
        <strain evidence="8">ChiGjej1B1-1692</strain>
    </source>
</reference>
<dbReference type="SUPFAM" id="SSF51445">
    <property type="entry name" value="(Trans)glycosidases"/>
    <property type="match status" value="1"/>
</dbReference>
<feature type="domain" description="CBM6" evidence="7">
    <location>
        <begin position="1251"/>
        <end position="1382"/>
    </location>
</feature>
<dbReference type="Gene3D" id="2.60.120.200">
    <property type="match status" value="1"/>
</dbReference>
<dbReference type="InterPro" id="IPR013320">
    <property type="entry name" value="ConA-like_dom_sf"/>
</dbReference>
<feature type="signal peptide" evidence="6">
    <location>
        <begin position="1"/>
        <end position="24"/>
    </location>
</feature>
<dbReference type="Pfam" id="PF00933">
    <property type="entry name" value="Glyco_hydro_3"/>
    <property type="match status" value="1"/>
</dbReference>
<keyword evidence="5" id="KW-1133">Transmembrane helix</keyword>
<dbReference type="SUPFAM" id="SSF49785">
    <property type="entry name" value="Galactose-binding domain-like"/>
    <property type="match status" value="1"/>
</dbReference>
<dbReference type="SUPFAM" id="SSF52279">
    <property type="entry name" value="Beta-D-glucan exohydrolase, C-terminal domain"/>
    <property type="match status" value="1"/>
</dbReference>
<keyword evidence="5" id="KW-0472">Membrane</keyword>
<protein>
    <submittedName>
        <fullName evidence="8">Glycoside hydrolase family 3 C-terminal domain-containing protein</fullName>
    </submittedName>
</protein>
<dbReference type="GO" id="GO:0030246">
    <property type="term" value="F:carbohydrate binding"/>
    <property type="evidence" value="ECO:0007669"/>
    <property type="project" value="InterPro"/>
</dbReference>
<dbReference type="Pfam" id="PF01915">
    <property type="entry name" value="Glyco_hydro_3_C"/>
    <property type="match status" value="1"/>
</dbReference>
<dbReference type="InterPro" id="IPR036881">
    <property type="entry name" value="Glyco_hydro_3_C_sf"/>
</dbReference>
<dbReference type="PRINTS" id="PR00133">
    <property type="entry name" value="GLHYDRLASE3"/>
</dbReference>
<dbReference type="SMART" id="SM01217">
    <property type="entry name" value="Fn3_like"/>
    <property type="match status" value="1"/>
</dbReference>
<dbReference type="InterPro" id="IPR001764">
    <property type="entry name" value="Glyco_hydro_3_N"/>
</dbReference>
<dbReference type="Gene3D" id="1.20.1270.90">
    <property type="entry name" value="AF1782-like"/>
    <property type="match status" value="2"/>
</dbReference>
<dbReference type="Gene3D" id="3.20.20.300">
    <property type="entry name" value="Glycoside hydrolase, family 3, N-terminal domain"/>
    <property type="match status" value="1"/>
</dbReference>
<dbReference type="PANTHER" id="PTHR42715">
    <property type="entry name" value="BETA-GLUCOSIDASE"/>
    <property type="match status" value="1"/>
</dbReference>
<dbReference type="CDD" id="cd04080">
    <property type="entry name" value="CBM6_cellulase-like"/>
    <property type="match status" value="1"/>
</dbReference>
<keyword evidence="2 6" id="KW-0732">Signal</keyword>
<dbReference type="PANTHER" id="PTHR42715:SF10">
    <property type="entry name" value="BETA-GLUCOSIDASE"/>
    <property type="match status" value="1"/>
</dbReference>
<dbReference type="Gene3D" id="2.60.40.10">
    <property type="entry name" value="Immunoglobulins"/>
    <property type="match status" value="1"/>
</dbReference>
<dbReference type="InterPro" id="IPR005084">
    <property type="entry name" value="CBM6"/>
</dbReference>
<dbReference type="InterPro" id="IPR002772">
    <property type="entry name" value="Glyco_hydro_3_C"/>
</dbReference>
<feature type="transmembrane region" description="Helical" evidence="5">
    <location>
        <begin position="1664"/>
        <end position="1685"/>
    </location>
</feature>
<dbReference type="GO" id="GO:0004553">
    <property type="term" value="F:hydrolase activity, hydrolyzing O-glycosyl compounds"/>
    <property type="evidence" value="ECO:0007669"/>
    <property type="project" value="InterPro"/>
</dbReference>
<dbReference type="Pfam" id="PF14310">
    <property type="entry name" value="Fn3-like"/>
    <property type="match status" value="1"/>
</dbReference>
<dbReference type="InterPro" id="IPR026891">
    <property type="entry name" value="Fn3-like"/>
</dbReference>
<accession>A0A9D2SWY6</accession>
<dbReference type="Proteomes" id="UP000823894">
    <property type="component" value="Unassembled WGS sequence"/>
</dbReference>
<evidence type="ECO:0000256" key="1">
    <source>
        <dbReference type="ARBA" id="ARBA00005336"/>
    </source>
</evidence>
<dbReference type="InterPro" id="IPR008979">
    <property type="entry name" value="Galactose-bd-like_sf"/>
</dbReference>
<evidence type="ECO:0000313" key="9">
    <source>
        <dbReference type="Proteomes" id="UP000823894"/>
    </source>
</evidence>
<evidence type="ECO:0000256" key="4">
    <source>
        <dbReference type="SAM" id="MobiDB-lite"/>
    </source>
</evidence>
<evidence type="ECO:0000256" key="5">
    <source>
        <dbReference type="SAM" id="Phobius"/>
    </source>
</evidence>
<dbReference type="SUPFAM" id="SSF49899">
    <property type="entry name" value="Concanavalin A-like lectins/glucanases"/>
    <property type="match status" value="1"/>
</dbReference>
<comment type="caution">
    <text evidence="8">The sequence shown here is derived from an EMBL/GenBank/DDBJ whole genome shotgun (WGS) entry which is preliminary data.</text>
</comment>
<evidence type="ECO:0000313" key="8">
    <source>
        <dbReference type="EMBL" id="HJC38172.1"/>
    </source>
</evidence>
<feature type="chain" id="PRO_5039599966" evidence="6">
    <location>
        <begin position="25"/>
        <end position="1690"/>
    </location>
</feature>
<evidence type="ECO:0000256" key="2">
    <source>
        <dbReference type="ARBA" id="ARBA00022729"/>
    </source>
</evidence>
<keyword evidence="5" id="KW-0812">Transmembrane</keyword>
<name>A0A9D2SWY6_9FIRM</name>
<dbReference type="EMBL" id="DWWK01000046">
    <property type="protein sequence ID" value="HJC38172.1"/>
    <property type="molecule type" value="Genomic_DNA"/>
</dbReference>
<dbReference type="InterPro" id="IPR006584">
    <property type="entry name" value="Cellulose-bd_IV"/>
</dbReference>
<organism evidence="8 9">
    <name type="scientific">Candidatus Mediterraneibacter faecigallinarum</name>
    <dbReference type="NCBI Taxonomy" id="2838669"/>
    <lineage>
        <taxon>Bacteria</taxon>
        <taxon>Bacillati</taxon>
        <taxon>Bacillota</taxon>
        <taxon>Clostridia</taxon>
        <taxon>Lachnospirales</taxon>
        <taxon>Lachnospiraceae</taxon>
        <taxon>Mediterraneibacter</taxon>
    </lineage>
</organism>
<dbReference type="InterPro" id="IPR050288">
    <property type="entry name" value="Cellulose_deg_GH3"/>
</dbReference>
<comment type="similarity">
    <text evidence="1">Belongs to the glycosyl hydrolase 3 family.</text>
</comment>
<keyword evidence="3 8" id="KW-0378">Hydrolase</keyword>
<dbReference type="InterPro" id="IPR036962">
    <property type="entry name" value="Glyco_hydro_3_N_sf"/>
</dbReference>
<dbReference type="Gene3D" id="2.60.120.260">
    <property type="entry name" value="Galactose-binding domain-like"/>
    <property type="match status" value="1"/>
</dbReference>
<dbReference type="SMART" id="SM00606">
    <property type="entry name" value="CBD_IV"/>
    <property type="match status" value="1"/>
</dbReference>